<dbReference type="GO" id="GO:0034355">
    <property type="term" value="P:NAD+ biosynthetic process via the salvage pathway"/>
    <property type="evidence" value="ECO:0007669"/>
    <property type="project" value="TreeGrafter"/>
</dbReference>
<keyword evidence="14" id="KW-1185">Reference proteome</keyword>
<evidence type="ECO:0000256" key="7">
    <source>
        <dbReference type="ARBA" id="ARBA00022679"/>
    </source>
</evidence>
<dbReference type="PANTHER" id="PTHR11098:SF1">
    <property type="entry name" value="NICOTINATE PHOSPHORIBOSYLTRANSFERASE"/>
    <property type="match status" value="1"/>
</dbReference>
<comment type="PTM">
    <text evidence="9">Transiently phosphorylated on a His residue during the reaction cycle. Phosphorylation strongly increases the affinity for substrates and increases the rate of nicotinate D-ribonucleotide production. Dephosphorylation regenerates the low-affinity form of the enzyme, leading to product release.</text>
</comment>
<evidence type="ECO:0000256" key="5">
    <source>
        <dbReference type="ARBA" id="ARBA00022598"/>
    </source>
</evidence>
<dbReference type="NCBIfam" id="TIGR01513">
    <property type="entry name" value="NAPRTase_put"/>
    <property type="match status" value="1"/>
</dbReference>
<dbReference type="PANTHER" id="PTHR11098">
    <property type="entry name" value="NICOTINATE PHOSPHORIBOSYLTRANSFERASE"/>
    <property type="match status" value="1"/>
</dbReference>
<evidence type="ECO:0000256" key="1">
    <source>
        <dbReference type="ARBA" id="ARBA00004952"/>
    </source>
</evidence>
<dbReference type="InterPro" id="IPR006405">
    <property type="entry name" value="Nic_PRibTrfase_pncB"/>
</dbReference>
<keyword evidence="7 9" id="KW-0808">Transferase</keyword>
<evidence type="ECO:0000259" key="10">
    <source>
        <dbReference type="Pfam" id="PF04095"/>
    </source>
</evidence>
<comment type="catalytic activity">
    <reaction evidence="8 9">
        <text>5-phospho-alpha-D-ribose 1-diphosphate + nicotinate + ATP + H2O = nicotinate beta-D-ribonucleotide + ADP + phosphate + diphosphate</text>
        <dbReference type="Rhea" id="RHEA:36163"/>
        <dbReference type="ChEBI" id="CHEBI:15377"/>
        <dbReference type="ChEBI" id="CHEBI:30616"/>
        <dbReference type="ChEBI" id="CHEBI:32544"/>
        <dbReference type="ChEBI" id="CHEBI:33019"/>
        <dbReference type="ChEBI" id="CHEBI:43474"/>
        <dbReference type="ChEBI" id="CHEBI:57502"/>
        <dbReference type="ChEBI" id="CHEBI:58017"/>
        <dbReference type="ChEBI" id="CHEBI:456216"/>
        <dbReference type="EC" id="6.3.4.21"/>
    </reaction>
</comment>
<keyword evidence="4" id="KW-0597">Phosphoprotein</keyword>
<feature type="domain" description="Nicotinate/nicotinamide phosphoribosyltransferase" evidence="10">
    <location>
        <begin position="128"/>
        <end position="318"/>
    </location>
</feature>
<dbReference type="Pfam" id="PF04095">
    <property type="entry name" value="NAPRTase"/>
    <property type="match status" value="1"/>
</dbReference>
<evidence type="ECO:0000259" key="12">
    <source>
        <dbReference type="Pfam" id="PF17956"/>
    </source>
</evidence>
<keyword evidence="6 9" id="KW-0662">Pyridine nucleotide biosynthesis</keyword>
<evidence type="ECO:0000256" key="2">
    <source>
        <dbReference type="ARBA" id="ARBA00010897"/>
    </source>
</evidence>
<reference evidence="13 14" key="1">
    <citation type="journal article" date="2015" name="Genome Announc.">
        <title>Expanding the biotechnology potential of lactobacilli through comparative genomics of 213 strains and associated genera.</title>
        <authorList>
            <person name="Sun Z."/>
            <person name="Harris H.M."/>
            <person name="McCann A."/>
            <person name="Guo C."/>
            <person name="Argimon S."/>
            <person name="Zhang W."/>
            <person name="Yang X."/>
            <person name="Jeffery I.B."/>
            <person name="Cooney J.C."/>
            <person name="Kagawa T.F."/>
            <person name="Liu W."/>
            <person name="Song Y."/>
            <person name="Salvetti E."/>
            <person name="Wrobel A."/>
            <person name="Rasinkangas P."/>
            <person name="Parkhill J."/>
            <person name="Rea M.C."/>
            <person name="O'Sullivan O."/>
            <person name="Ritari J."/>
            <person name="Douillard F.P."/>
            <person name="Paul Ross R."/>
            <person name="Yang R."/>
            <person name="Briner A.E."/>
            <person name="Felis G.E."/>
            <person name="de Vos W.M."/>
            <person name="Barrangou R."/>
            <person name="Klaenhammer T.R."/>
            <person name="Caufield P.W."/>
            <person name="Cui Y."/>
            <person name="Zhang H."/>
            <person name="O'Toole P.W."/>
        </authorList>
    </citation>
    <scope>NUCLEOTIDE SEQUENCE [LARGE SCALE GENOMIC DNA]</scope>
    <source>
        <strain evidence="13 14">DSM 22698</strain>
    </source>
</reference>
<dbReference type="PATRIC" id="fig|1423810.4.peg.1346"/>
<dbReference type="CDD" id="cd01570">
    <property type="entry name" value="NAPRTase_A"/>
    <property type="match status" value="1"/>
</dbReference>
<dbReference type="NCBIfam" id="NF006695">
    <property type="entry name" value="PRK09243.1-2"/>
    <property type="match status" value="1"/>
</dbReference>
<protein>
    <recommendedName>
        <fullName evidence="3 9">Nicotinate phosphoribosyltransferase</fullName>
        <ecNumber evidence="3 9">6.3.4.21</ecNumber>
    </recommendedName>
</protein>
<comment type="caution">
    <text evidence="13">The sequence shown here is derived from an EMBL/GenBank/DDBJ whole genome shotgun (WGS) entry which is preliminary data.</text>
</comment>
<organism evidence="13 14">
    <name type="scientific">Lacticaseibacillus thailandensis DSM 22698 = JCM 13996</name>
    <dbReference type="NCBI Taxonomy" id="1423810"/>
    <lineage>
        <taxon>Bacteria</taxon>
        <taxon>Bacillati</taxon>
        <taxon>Bacillota</taxon>
        <taxon>Bacilli</taxon>
        <taxon>Lactobacillales</taxon>
        <taxon>Lactobacillaceae</taxon>
        <taxon>Lacticaseibacillus</taxon>
    </lineage>
</organism>
<dbReference type="Proteomes" id="UP000051789">
    <property type="component" value="Unassembled WGS sequence"/>
</dbReference>
<dbReference type="GO" id="GO:0004516">
    <property type="term" value="F:nicotinate phosphoribosyltransferase activity"/>
    <property type="evidence" value="ECO:0007669"/>
    <property type="project" value="UniProtKB-UniRule"/>
</dbReference>
<dbReference type="SUPFAM" id="SSF51690">
    <property type="entry name" value="Nicotinate/Quinolinate PRTase C-terminal domain-like"/>
    <property type="match status" value="1"/>
</dbReference>
<dbReference type="UniPathway" id="UPA00253">
    <property type="reaction ID" value="UER00457"/>
</dbReference>
<dbReference type="Pfam" id="PF17767">
    <property type="entry name" value="NAPRTase_N"/>
    <property type="match status" value="1"/>
</dbReference>
<accession>A0A0R2CAV6</accession>
<gene>
    <name evidence="13" type="ORF">FD19_GL001310</name>
</gene>
<dbReference type="GO" id="GO:0047280">
    <property type="term" value="F:nicotinamide phosphoribosyltransferase activity"/>
    <property type="evidence" value="ECO:0007669"/>
    <property type="project" value="UniProtKB-ARBA"/>
</dbReference>
<evidence type="ECO:0000256" key="6">
    <source>
        <dbReference type="ARBA" id="ARBA00022642"/>
    </source>
</evidence>
<dbReference type="InterPro" id="IPR007229">
    <property type="entry name" value="Nic_PRibTrfase-Fam"/>
</dbReference>
<evidence type="ECO:0000313" key="14">
    <source>
        <dbReference type="Proteomes" id="UP000051789"/>
    </source>
</evidence>
<dbReference type="InterPro" id="IPR013785">
    <property type="entry name" value="Aldolase_TIM"/>
</dbReference>
<dbReference type="EMBL" id="AYZK01000003">
    <property type="protein sequence ID" value="KRM87156.1"/>
    <property type="molecule type" value="Genomic_DNA"/>
</dbReference>
<comment type="function">
    <text evidence="9">Catalyzes the first step in the biosynthesis of NAD from nicotinic acid, the ATP-dependent synthesis of beta-nicotinate D-ribonucleotide from nicotinate and 5-phospho-D-ribose 1-phosphate.</text>
</comment>
<feature type="domain" description="Nicotinate phosphoribosyltransferase N-terminal" evidence="11">
    <location>
        <begin position="4"/>
        <end position="107"/>
    </location>
</feature>
<evidence type="ECO:0000256" key="4">
    <source>
        <dbReference type="ARBA" id="ARBA00022553"/>
    </source>
</evidence>
<dbReference type="Gene3D" id="3.20.140.10">
    <property type="entry name" value="nicotinate phosphoribosyltransferase"/>
    <property type="match status" value="1"/>
</dbReference>
<dbReference type="InterPro" id="IPR041525">
    <property type="entry name" value="N/Namide_PRibTrfase"/>
</dbReference>
<feature type="domain" description="Nicotinate phosphoribosyltransferase C-terminal" evidence="12">
    <location>
        <begin position="334"/>
        <end position="441"/>
    </location>
</feature>
<dbReference type="PIRSF" id="PIRSF000484">
    <property type="entry name" value="NAPRT"/>
    <property type="match status" value="1"/>
</dbReference>
<evidence type="ECO:0000256" key="3">
    <source>
        <dbReference type="ARBA" id="ARBA00013236"/>
    </source>
</evidence>
<name>A0A0R2CAV6_9LACO</name>
<sequence>MPPTRATFDVFFRQVPDQGSFVVAAGLQQVVQALNNFHFDEDDLAYLRSLDLYNERFLTMLRTIKLDCTVQAVPEGLPVFPREPLMTVTGPIAQAQMLETLILNILNHQSLIATKSRRINFAAAGRPVMEFGARRAQGPDSAVYGTRAAVIGGCGSTSNVLAAKMFGIPAAGTMAHSWVESFNSELDAFRAWARMYPDNSALLVDTYDVLGSGVPHAITVFKELAAAGHQPVGIRIDSGDITALAKAARAMLDAAGFPEAKITASNALNEQIITSLLQESAPIDNFGVGEELITSSSAPVLSGVYKLAAIEQDGQVVPKMKLSASKAKVTLPGRKQVYRLYRPGAHTAFADVIALADEAVAGQPLTAVNSDPLSTHKEVTLTDYEARPLLQSVTSAASVDDVFAIQHRSQTWLRELPAPVLRLVNPDTYHVYLAPQLAQLQAGLLRELRGN</sequence>
<dbReference type="STRING" id="1423810.FD19_GL001310"/>
<evidence type="ECO:0000256" key="9">
    <source>
        <dbReference type="RuleBase" id="RU365100"/>
    </source>
</evidence>
<dbReference type="EC" id="6.3.4.21" evidence="3 9"/>
<keyword evidence="5 9" id="KW-0436">Ligase</keyword>
<proteinExistence type="inferred from homology"/>
<dbReference type="InterPro" id="IPR041619">
    <property type="entry name" value="NAPRTase_C"/>
</dbReference>
<comment type="similarity">
    <text evidence="2 9">Belongs to the NAPRTase family.</text>
</comment>
<evidence type="ECO:0000313" key="13">
    <source>
        <dbReference type="EMBL" id="KRM87156.1"/>
    </source>
</evidence>
<dbReference type="Gene3D" id="3.20.20.70">
    <property type="entry name" value="Aldolase class I"/>
    <property type="match status" value="1"/>
</dbReference>
<comment type="pathway">
    <text evidence="1 9">Cofactor biosynthesis; NAD(+) biosynthesis; nicotinate D-ribonucleotide from nicotinate: step 1/1.</text>
</comment>
<dbReference type="NCBIfam" id="NF009131">
    <property type="entry name" value="PRK12484.1"/>
    <property type="match status" value="1"/>
</dbReference>
<dbReference type="Pfam" id="PF17956">
    <property type="entry name" value="NAPRTase_C"/>
    <property type="match status" value="1"/>
</dbReference>
<dbReference type="InterPro" id="IPR040727">
    <property type="entry name" value="NAPRTase_N"/>
</dbReference>
<keyword evidence="13" id="KW-0328">Glycosyltransferase</keyword>
<dbReference type="SUPFAM" id="SSF54675">
    <property type="entry name" value="Nicotinate/Quinolinate PRTase N-terminal domain-like"/>
    <property type="match status" value="1"/>
</dbReference>
<evidence type="ECO:0000256" key="8">
    <source>
        <dbReference type="ARBA" id="ARBA00048668"/>
    </source>
</evidence>
<dbReference type="GO" id="GO:0005829">
    <property type="term" value="C:cytosol"/>
    <property type="evidence" value="ECO:0007669"/>
    <property type="project" value="TreeGrafter"/>
</dbReference>
<dbReference type="FunFam" id="3.20.20.70:FF:000076">
    <property type="entry name" value="Nicotinate phosphoribosyltransferase"/>
    <property type="match status" value="1"/>
</dbReference>
<evidence type="ECO:0000259" key="11">
    <source>
        <dbReference type="Pfam" id="PF17767"/>
    </source>
</evidence>
<dbReference type="InterPro" id="IPR036068">
    <property type="entry name" value="Nicotinate_pribotase-like_C"/>
</dbReference>
<dbReference type="AlphaFoldDB" id="A0A0R2CAV6"/>